<dbReference type="EMBL" id="NQVE01000192">
    <property type="protein sequence ID" value="RAL40853.1"/>
    <property type="molecule type" value="Genomic_DNA"/>
</dbReference>
<dbReference type="Pfam" id="PF13881">
    <property type="entry name" value="Rad60-SLD_2"/>
    <property type="match status" value="1"/>
</dbReference>
<keyword evidence="3" id="KW-1185">Reference proteome</keyword>
<protein>
    <recommendedName>
        <fullName evidence="1">Ubiquitin-like domain-containing protein</fullName>
    </recommendedName>
</protein>
<dbReference type="PANTHER" id="PTHR13169:SF26">
    <property type="entry name" value="MEMBRANE-ANCHORED UBIQUITIN-FOLD PROTEIN 2"/>
    <property type="match status" value="1"/>
</dbReference>
<accession>A0A328DA98</accession>
<evidence type="ECO:0000313" key="2">
    <source>
        <dbReference type="EMBL" id="RAL40853.1"/>
    </source>
</evidence>
<dbReference type="AlphaFoldDB" id="A0A328DA98"/>
<proteinExistence type="predicted"/>
<dbReference type="PROSITE" id="PS50053">
    <property type="entry name" value="UBIQUITIN_2"/>
    <property type="match status" value="1"/>
</dbReference>
<evidence type="ECO:0000313" key="3">
    <source>
        <dbReference type="Proteomes" id="UP000249390"/>
    </source>
</evidence>
<name>A0A328DA98_9ASTE</name>
<dbReference type="InterPro" id="IPR039540">
    <property type="entry name" value="UBL3-like_ubiquitin_dom"/>
</dbReference>
<evidence type="ECO:0000259" key="1">
    <source>
        <dbReference type="PROSITE" id="PS50053"/>
    </source>
</evidence>
<comment type="caution">
    <text evidence="2">The sequence shown here is derived from an EMBL/GenBank/DDBJ whole genome shotgun (WGS) entry which is preliminary data.</text>
</comment>
<dbReference type="Gene3D" id="3.10.20.90">
    <property type="entry name" value="Phosphatidylinositol 3-kinase Catalytic Subunit, Chain A, domain 1"/>
    <property type="match status" value="1"/>
</dbReference>
<reference evidence="2 3" key="1">
    <citation type="submission" date="2018-06" db="EMBL/GenBank/DDBJ databases">
        <title>The Genome of Cuscuta australis (Dodder) Provides Insight into the Evolution of Plant Parasitism.</title>
        <authorList>
            <person name="Liu H."/>
        </authorList>
    </citation>
    <scope>NUCLEOTIDE SEQUENCE [LARGE SCALE GENOMIC DNA]</scope>
    <source>
        <strain evidence="3">cv. Yunnan</strain>
        <tissue evidence="2">Vines</tissue>
    </source>
</reference>
<sequence>MSVSQDQANQLLIKFRLIDGTDIGPKEFPPATLVRDLKEAIPGLWPKGKENGPKEGEDVKLISGGKILDNNTTLEQCNIALYGNSGVTTMHAVIKQPPQDTEKEMTGNPKQGRTSRCHCVIQ</sequence>
<gene>
    <name evidence="2" type="ORF">DM860_008551</name>
</gene>
<dbReference type="InterPro" id="IPR029071">
    <property type="entry name" value="Ubiquitin-like_domsf"/>
</dbReference>
<dbReference type="InterPro" id="IPR000626">
    <property type="entry name" value="Ubiquitin-like_dom"/>
</dbReference>
<dbReference type="Proteomes" id="UP000249390">
    <property type="component" value="Unassembled WGS sequence"/>
</dbReference>
<feature type="domain" description="Ubiquitin-like" evidence="1">
    <location>
        <begin position="11"/>
        <end position="79"/>
    </location>
</feature>
<dbReference type="PANTHER" id="PTHR13169">
    <property type="entry name" value="UBIQUITIN-LIKE PROTEIN 3 HCG-1 PROTEIN"/>
    <property type="match status" value="1"/>
</dbReference>
<dbReference type="SUPFAM" id="SSF54236">
    <property type="entry name" value="Ubiquitin-like"/>
    <property type="match status" value="1"/>
</dbReference>
<dbReference type="InterPro" id="IPR040015">
    <property type="entry name" value="UBL3-like"/>
</dbReference>
<organism evidence="2 3">
    <name type="scientific">Cuscuta australis</name>
    <dbReference type="NCBI Taxonomy" id="267555"/>
    <lineage>
        <taxon>Eukaryota</taxon>
        <taxon>Viridiplantae</taxon>
        <taxon>Streptophyta</taxon>
        <taxon>Embryophyta</taxon>
        <taxon>Tracheophyta</taxon>
        <taxon>Spermatophyta</taxon>
        <taxon>Magnoliopsida</taxon>
        <taxon>eudicotyledons</taxon>
        <taxon>Gunneridae</taxon>
        <taxon>Pentapetalae</taxon>
        <taxon>asterids</taxon>
        <taxon>lamiids</taxon>
        <taxon>Solanales</taxon>
        <taxon>Convolvulaceae</taxon>
        <taxon>Cuscuteae</taxon>
        <taxon>Cuscuta</taxon>
        <taxon>Cuscuta subgen. Grammica</taxon>
        <taxon>Cuscuta sect. Cleistogrammica</taxon>
    </lineage>
</organism>